<dbReference type="FunCoup" id="A0A6I9QP17">
    <property type="interactions" value="1578"/>
</dbReference>
<dbReference type="RefSeq" id="XP_073106925.1">
    <property type="nucleotide sequence ID" value="XM_073250824.1"/>
</dbReference>
<reference evidence="4" key="1">
    <citation type="submission" date="2025-08" db="UniProtKB">
        <authorList>
            <consortium name="RefSeq"/>
        </authorList>
    </citation>
    <scope>IDENTIFICATION</scope>
</reference>
<evidence type="ECO:0000256" key="1">
    <source>
        <dbReference type="SAM" id="Coils"/>
    </source>
</evidence>
<dbReference type="PANTHER" id="PTHR35749">
    <property type="entry name" value="OSJNBA0084A10.10 PROTEIN"/>
    <property type="match status" value="1"/>
</dbReference>
<keyword evidence="1" id="KW-0175">Coiled coil</keyword>
<dbReference type="RefSeq" id="XP_073106923.1">
    <property type="nucleotide sequence ID" value="XM_073250822.1"/>
</dbReference>
<keyword evidence="3" id="KW-1185">Reference proteome</keyword>
<dbReference type="RefSeq" id="XP_010912486.1">
    <property type="nucleotide sequence ID" value="XM_010914184.3"/>
</dbReference>
<feature type="compositionally biased region" description="Polar residues" evidence="2">
    <location>
        <begin position="136"/>
        <end position="152"/>
    </location>
</feature>
<dbReference type="InParanoid" id="A0A6I9QP17"/>
<feature type="coiled-coil region" evidence="1">
    <location>
        <begin position="30"/>
        <end position="116"/>
    </location>
</feature>
<dbReference type="GeneID" id="105038389"/>
<dbReference type="PANTHER" id="PTHR35749:SF1">
    <property type="entry name" value="OSJNBA0084A10.10 PROTEIN"/>
    <property type="match status" value="1"/>
</dbReference>
<dbReference type="AlphaFoldDB" id="A0A6I9QP17"/>
<accession>A0A6I9QP17</accession>
<name>A0A6I9QP17_ELAGV</name>
<dbReference type="Proteomes" id="UP000504607">
    <property type="component" value="Chromosome 2"/>
</dbReference>
<evidence type="ECO:0000313" key="4">
    <source>
        <dbReference type="RefSeq" id="XP_010912486.1"/>
    </source>
</evidence>
<gene>
    <name evidence="4" type="primary">LOC105038389</name>
</gene>
<dbReference type="RefSeq" id="XP_073106924.1">
    <property type="nucleotide sequence ID" value="XM_073250823.1"/>
</dbReference>
<feature type="region of interest" description="Disordered" evidence="2">
    <location>
        <begin position="129"/>
        <end position="152"/>
    </location>
</feature>
<proteinExistence type="predicted"/>
<sequence length="152" mass="18096">MDKWLEFGRKAWFIVRVLSGYEERRIRAYRLQLQKRIEKAQARKEELRRIPEQAILSEVRRMVEQMQALNRQLEETEAAIEEYFKPIDKNAEMIMNMQLEKEEKQMKEMLKAMHEQAMLQREMAAKKIVGSADVSHPTQQMASTPSNQEQAK</sequence>
<protein>
    <submittedName>
        <fullName evidence="4">Uncharacterized protein LOC105038389</fullName>
    </submittedName>
</protein>
<organism evidence="3 4">
    <name type="scientific">Elaeis guineensis var. tenera</name>
    <name type="common">Oil palm</name>
    <dbReference type="NCBI Taxonomy" id="51953"/>
    <lineage>
        <taxon>Eukaryota</taxon>
        <taxon>Viridiplantae</taxon>
        <taxon>Streptophyta</taxon>
        <taxon>Embryophyta</taxon>
        <taxon>Tracheophyta</taxon>
        <taxon>Spermatophyta</taxon>
        <taxon>Magnoliopsida</taxon>
        <taxon>Liliopsida</taxon>
        <taxon>Arecaceae</taxon>
        <taxon>Arecoideae</taxon>
        <taxon>Cocoseae</taxon>
        <taxon>Elaeidinae</taxon>
        <taxon>Elaeis</taxon>
    </lineage>
</organism>
<evidence type="ECO:0000313" key="3">
    <source>
        <dbReference type="Proteomes" id="UP000504607"/>
    </source>
</evidence>
<evidence type="ECO:0000256" key="2">
    <source>
        <dbReference type="SAM" id="MobiDB-lite"/>
    </source>
</evidence>
<dbReference type="KEGG" id="egu:105038389"/>
<dbReference type="OrthoDB" id="1929657at2759"/>